<dbReference type="AlphaFoldDB" id="D5ZWC4"/>
<reference evidence="4" key="1">
    <citation type="submission" date="2008-12" db="EMBL/GenBank/DDBJ databases">
        <title>Annotation of Streptomyces ghanaensis ATCC 14672.</title>
        <authorList>
            <consortium name="The Broad Institute Genome Sequencing Platform"/>
            <consortium name="Broad Institute Microbial Sequencing Center"/>
            <person name="Fischbach M."/>
            <person name="Ward D."/>
            <person name="Young S."/>
            <person name="Kodira C.D."/>
            <person name="Zeng Q."/>
            <person name="Koehrsen M."/>
            <person name="Godfrey P."/>
            <person name="Alvarado L."/>
            <person name="Berlin A.M."/>
            <person name="Borenstein D."/>
            <person name="Chen Z."/>
            <person name="Engels R."/>
            <person name="Freedman E."/>
            <person name="Gellesch M."/>
            <person name="Goldberg J."/>
            <person name="Griggs A."/>
            <person name="Gujja S."/>
            <person name="Heiman D.I."/>
            <person name="Hepburn T.A."/>
            <person name="Howarth C."/>
            <person name="Jen D."/>
            <person name="Larson L."/>
            <person name="Lewis B."/>
            <person name="Mehta T."/>
            <person name="Park D."/>
            <person name="Pearson M."/>
            <person name="Roberts A."/>
            <person name="Saif S."/>
            <person name="Shea T.D."/>
            <person name="Shenoy N."/>
            <person name="Sisk P."/>
            <person name="Stolte C."/>
            <person name="Sykes S.N."/>
            <person name="Walk T."/>
            <person name="White J."/>
            <person name="Yandava C."/>
            <person name="Straight P."/>
            <person name="Clardy J."/>
            <person name="Hung D."/>
            <person name="Kolter R."/>
            <person name="Mekalanos J."/>
            <person name="Walker S."/>
            <person name="Walsh C.T."/>
            <person name="Wieland B.L.C."/>
            <person name="Ilzarbe M."/>
            <person name="Galagan J."/>
            <person name="Nusbaum C."/>
            <person name="Birren B."/>
        </authorList>
    </citation>
    <scope>NUCLEOTIDE SEQUENCE [LARGE SCALE GENOMIC DNA]</scope>
    <source>
        <strain evidence="4">ATCC 14672 / DSM 40746 / JCM 4963 / KCTC 9882 / NRRL B-12104 / FH 1290</strain>
    </source>
</reference>
<evidence type="ECO:0000259" key="2">
    <source>
        <dbReference type="PROSITE" id="PS51078"/>
    </source>
</evidence>
<dbReference type="PROSITE" id="PS51078">
    <property type="entry name" value="ICLR_ED"/>
    <property type="match status" value="1"/>
</dbReference>
<dbReference type="GO" id="GO:0045892">
    <property type="term" value="P:negative regulation of DNA-templated transcription"/>
    <property type="evidence" value="ECO:0007669"/>
    <property type="project" value="TreeGrafter"/>
</dbReference>
<feature type="region of interest" description="Disordered" evidence="1">
    <location>
        <begin position="199"/>
        <end position="227"/>
    </location>
</feature>
<dbReference type="InterPro" id="IPR050707">
    <property type="entry name" value="HTH_MetabolicPath_Reg"/>
</dbReference>
<evidence type="ECO:0000313" key="4">
    <source>
        <dbReference type="Proteomes" id="UP000003824"/>
    </source>
</evidence>
<dbReference type="Proteomes" id="UP000003824">
    <property type="component" value="Unassembled WGS sequence"/>
</dbReference>
<organism evidence="3 4">
    <name type="scientific">Streptomyces viridosporus (strain ATCC 14672 / DSM 40746 / JCM 4963 / KCTC 9882 / NRRL B-12104 / FH 1290)</name>
    <name type="common">Streptomyces ghanaensis</name>
    <dbReference type="NCBI Taxonomy" id="566461"/>
    <lineage>
        <taxon>Bacteria</taxon>
        <taxon>Bacillati</taxon>
        <taxon>Actinomycetota</taxon>
        <taxon>Actinomycetes</taxon>
        <taxon>Kitasatosporales</taxon>
        <taxon>Streptomycetaceae</taxon>
        <taxon>Streptomyces</taxon>
    </lineage>
</organism>
<feature type="region of interest" description="Disordered" evidence="1">
    <location>
        <begin position="120"/>
        <end position="139"/>
    </location>
</feature>
<dbReference type="Gene3D" id="3.30.450.40">
    <property type="match status" value="2"/>
</dbReference>
<proteinExistence type="predicted"/>
<protein>
    <submittedName>
        <fullName evidence="3">Transcriptional regulator</fullName>
    </submittedName>
</protein>
<name>D5ZWC4_STRV1</name>
<dbReference type="EMBL" id="DS999641">
    <property type="protein sequence ID" value="EFE68914.2"/>
    <property type="molecule type" value="Genomic_DNA"/>
</dbReference>
<dbReference type="Pfam" id="PF01614">
    <property type="entry name" value="IclR_C"/>
    <property type="match status" value="1"/>
</dbReference>
<dbReference type="GO" id="GO:0003700">
    <property type="term" value="F:DNA-binding transcription factor activity"/>
    <property type="evidence" value="ECO:0007669"/>
    <property type="project" value="TreeGrafter"/>
</dbReference>
<dbReference type="eggNOG" id="COG1414">
    <property type="taxonomic scope" value="Bacteria"/>
</dbReference>
<dbReference type="PANTHER" id="PTHR30136:SF34">
    <property type="entry name" value="TRANSCRIPTIONAL REGULATOR"/>
    <property type="match status" value="1"/>
</dbReference>
<dbReference type="PANTHER" id="PTHR30136">
    <property type="entry name" value="HELIX-TURN-HELIX TRANSCRIPTIONAL REGULATOR, ICLR FAMILY"/>
    <property type="match status" value="1"/>
</dbReference>
<gene>
    <name evidence="3" type="ORF">SSFG_04157</name>
</gene>
<dbReference type="InterPro" id="IPR014757">
    <property type="entry name" value="Tscrpt_reg_IclR_C"/>
</dbReference>
<dbReference type="InterPro" id="IPR029016">
    <property type="entry name" value="GAF-like_dom_sf"/>
</dbReference>
<feature type="non-terminal residue" evidence="3">
    <location>
        <position position="227"/>
    </location>
</feature>
<feature type="domain" description="IclR-ED" evidence="2">
    <location>
        <begin position="42"/>
        <end position="227"/>
    </location>
</feature>
<evidence type="ECO:0000256" key="1">
    <source>
        <dbReference type="SAM" id="MobiDB-lite"/>
    </source>
</evidence>
<evidence type="ECO:0000313" key="3">
    <source>
        <dbReference type="EMBL" id="EFE68914.2"/>
    </source>
</evidence>
<accession>D5ZWC4</accession>
<dbReference type="SUPFAM" id="SSF55781">
    <property type="entry name" value="GAF domain-like"/>
    <property type="match status" value="1"/>
</dbReference>
<sequence length="227" mass="24153">MDDQLIEPGLVAVSVPVRDPRTGRTACAADVASHTSRHTARDLRAPLPPPLSRITLPRITEPHLIALVHHVHELTSLAVLVDGSTKIQYTARASTPRVMSVDISVGTRLPAYATSPGRGLLADLPKHDRPVPDLRPLTPYTITDPTTLARALDGIRTEGYALVDREWEEGLRALAVPVRDRTGRAVAAVNAATHVAHRTVGTASSASCPPSGRRPPASHPTSTPPPA</sequence>
<dbReference type="GO" id="GO:0003677">
    <property type="term" value="F:DNA binding"/>
    <property type="evidence" value="ECO:0007669"/>
    <property type="project" value="TreeGrafter"/>
</dbReference>